<dbReference type="EMBL" id="FQUU01000009">
    <property type="protein sequence ID" value="SHF35645.1"/>
    <property type="molecule type" value="Genomic_DNA"/>
</dbReference>
<feature type="domain" description="DUF7088" evidence="3">
    <location>
        <begin position="35"/>
        <end position="142"/>
    </location>
</feature>
<protein>
    <submittedName>
        <fullName evidence="4">Gliding-associated putative ABC transporter substrate-binding component GldG</fullName>
    </submittedName>
</protein>
<dbReference type="NCBIfam" id="TIGR03521">
    <property type="entry name" value="GldG"/>
    <property type="match status" value="1"/>
</dbReference>
<proteinExistence type="predicted"/>
<dbReference type="InterPro" id="IPR019196">
    <property type="entry name" value="ABC_transp_unknown"/>
</dbReference>
<dbReference type="InterPro" id="IPR019863">
    <property type="entry name" value="Motility-assoc_ABC-rel_GldG"/>
</dbReference>
<dbReference type="InterPro" id="IPR055396">
    <property type="entry name" value="DUF7088"/>
</dbReference>
<feature type="transmembrane region" description="Helical" evidence="1">
    <location>
        <begin position="535"/>
        <end position="554"/>
    </location>
</feature>
<evidence type="ECO:0000313" key="5">
    <source>
        <dbReference type="Proteomes" id="UP000184048"/>
    </source>
</evidence>
<dbReference type="RefSeq" id="WP_175546067.1">
    <property type="nucleotide sequence ID" value="NZ_FQUU01000009.1"/>
</dbReference>
<dbReference type="Pfam" id="PF23357">
    <property type="entry name" value="DUF7088"/>
    <property type="match status" value="1"/>
</dbReference>
<dbReference type="STRING" id="1121884.SAMN02745131_02422"/>
<keyword evidence="1" id="KW-1133">Transmembrane helix</keyword>
<feature type="transmembrane region" description="Helical" evidence="1">
    <location>
        <begin position="7"/>
        <end position="29"/>
    </location>
</feature>
<evidence type="ECO:0000259" key="2">
    <source>
        <dbReference type="Pfam" id="PF09822"/>
    </source>
</evidence>
<sequence length="564" mass="63915">MRNNRHIAWWIGLVLSVVVINIIAAFAHFRVDLTEDKRYSVTPTTKELLRGLEKPLTVDVFLKGDFPAEFRRLSTSTNEFLSVLRDNSGSKLQYHFISPETEAGTGKSWGDSLQAMGAAPINLNVQVKSGEENKIVYPYALLHYNGESALVNLFQSSKRNISPAELNNAEAMMEYQFVKTIDKMIHPEKPFIAYATGNGEPVDARTYDLQQVVNNGYKLFTFDLKSQASIPDTMKALMVVKPQESFTDAEKLKIDQYIMRGGKVLWFIDALHAEQDSLSFKSELIAYDRNLNIQDLLFNYGVRINPDLLMDLQCDFMPFAVGGNASNPQYEFLHWNYYPLFESHNNHIINKNLGLVAGRFVNTIDTIETAGIRKTFLLQSSANSRIMATPVLISPNENRNAPEDAQYKMKDVPAAVLLEGRFTSFYRGRVGKVQRDSLAAYGGFRDANATENKMIVVADGDIVLNDVSPKQGPLPMGMNLYTMGSQYEYQFANRDFLLNSLEYLTSKSTIIATRNKEIVLRLLDSKKVEAEKTKWQLITIVLPILLVIIFGWLYQLVRKRRFAS</sequence>
<keyword evidence="5" id="KW-1185">Reference proteome</keyword>
<evidence type="ECO:0000256" key="1">
    <source>
        <dbReference type="SAM" id="Phobius"/>
    </source>
</evidence>
<dbReference type="AlphaFoldDB" id="A0A1M5AZJ8"/>
<evidence type="ECO:0000259" key="3">
    <source>
        <dbReference type="Pfam" id="PF23357"/>
    </source>
</evidence>
<keyword evidence="1" id="KW-0812">Transmembrane</keyword>
<evidence type="ECO:0000313" key="4">
    <source>
        <dbReference type="EMBL" id="SHF35645.1"/>
    </source>
</evidence>
<organism evidence="4 5">
    <name type="scientific">Flavisolibacter ginsengisoli DSM 18119</name>
    <dbReference type="NCBI Taxonomy" id="1121884"/>
    <lineage>
        <taxon>Bacteria</taxon>
        <taxon>Pseudomonadati</taxon>
        <taxon>Bacteroidota</taxon>
        <taxon>Chitinophagia</taxon>
        <taxon>Chitinophagales</taxon>
        <taxon>Chitinophagaceae</taxon>
        <taxon>Flavisolibacter</taxon>
    </lineage>
</organism>
<accession>A0A1M5AZJ8</accession>
<gene>
    <name evidence="4" type="ORF">SAMN02745131_02422</name>
</gene>
<dbReference type="Pfam" id="PF09822">
    <property type="entry name" value="ABC_transp_aux"/>
    <property type="match status" value="1"/>
</dbReference>
<keyword evidence="1" id="KW-0472">Membrane</keyword>
<dbReference type="Proteomes" id="UP000184048">
    <property type="component" value="Unassembled WGS sequence"/>
</dbReference>
<name>A0A1M5AZJ8_9BACT</name>
<reference evidence="4 5" key="1">
    <citation type="submission" date="2016-11" db="EMBL/GenBank/DDBJ databases">
        <authorList>
            <person name="Jaros S."/>
            <person name="Januszkiewicz K."/>
            <person name="Wedrychowicz H."/>
        </authorList>
    </citation>
    <scope>NUCLEOTIDE SEQUENCE [LARGE SCALE GENOMIC DNA]</scope>
    <source>
        <strain evidence="4 5">DSM 18119</strain>
    </source>
</reference>
<feature type="domain" description="ABC-type uncharacterised transport system" evidence="2">
    <location>
        <begin position="190"/>
        <end position="500"/>
    </location>
</feature>